<evidence type="ECO:0000256" key="12">
    <source>
        <dbReference type="ARBA" id="ARBA00023316"/>
    </source>
</evidence>
<dbReference type="InterPro" id="IPR036138">
    <property type="entry name" value="PBP_dimer_sf"/>
</dbReference>
<evidence type="ECO:0000256" key="2">
    <source>
        <dbReference type="ARBA" id="ARBA00004236"/>
    </source>
</evidence>
<dbReference type="GO" id="GO:0071972">
    <property type="term" value="F:peptidoglycan L,D-transpeptidase activity"/>
    <property type="evidence" value="ECO:0007669"/>
    <property type="project" value="TreeGrafter"/>
</dbReference>
<keyword evidence="6" id="KW-1003">Cell membrane</keyword>
<evidence type="ECO:0000313" key="17">
    <source>
        <dbReference type="EMBL" id="KSU86602.1"/>
    </source>
</evidence>
<keyword evidence="18" id="KW-1185">Reference proteome</keyword>
<feature type="region of interest" description="Disordered" evidence="14">
    <location>
        <begin position="703"/>
        <end position="726"/>
    </location>
</feature>
<comment type="pathway">
    <text evidence="3">Cell wall biogenesis; peptidoglycan biosynthesis.</text>
</comment>
<evidence type="ECO:0000256" key="8">
    <source>
        <dbReference type="ARBA" id="ARBA00022960"/>
    </source>
</evidence>
<protein>
    <recommendedName>
        <fullName evidence="5">serine-type D-Ala-D-Ala carboxypeptidase</fullName>
        <ecNumber evidence="5">3.4.16.4</ecNumber>
    </recommendedName>
</protein>
<evidence type="ECO:0000256" key="13">
    <source>
        <dbReference type="ARBA" id="ARBA00034000"/>
    </source>
</evidence>
<dbReference type="Gene3D" id="1.10.10.1230">
    <property type="entry name" value="Penicillin-binding protein, N-terminal non-catalytic domain, head sub-domain"/>
    <property type="match status" value="1"/>
</dbReference>
<dbReference type="InterPro" id="IPR012338">
    <property type="entry name" value="Beta-lactam/transpept-like"/>
</dbReference>
<evidence type="ECO:0000256" key="4">
    <source>
        <dbReference type="ARBA" id="ARBA00007171"/>
    </source>
</evidence>
<sequence length="726" mass="80839">MKKKNKRKSHVSFRMNILFLGIFALFSVLILRLGLVQIVHGESYQREVERTEDVTVNTPVPRGRMYDRYNRVIVDNTPLNAITYTRFQGNTAEERLKIARQLAKLIDVPYSTDAIDVPEKTVDENAEDIVKITERDLKDYWIMLNPKEAEKKISDSDRSKVEAGEMTDEELYNRQLSRITKRDLQTLADDLEVLAIKRQMEAGYAQTPQIIKKNVTPAEFAIVSENLSQLPGVDTTTYWERYYPQGGTLRTLLGNVSSANEGLPRDKVDYYLSRGYSRNDQVGTSYLEKEYESQLKGQKEQVQYITDRSGNLIDTLQLTEGQRGSDLVLTIDIELQQAVEEAITKQLIEKKQMSGTRFLDRAFVVMMDPNTGEILTMAGKRYTTDSKTGAAKIEDFALGNLSTSYTMGSVVKGATVLAGLDSGAITTNTVFVDEPIKFAGTKEKKSFKNMGPINYSTALKQSSNVFMFKTVMAMADVQYRYNGSLPIKANTFAQLRSYYSQFGLGVSTGIELDNEATGFQGGSSIPGTALDLAIGQYDTYTPLQVVQYASTIANGGYRIKPQIVKEIRKPTIKEEEIGGVEYSFETQVLNRITMKQEYIKAVQSGLKRVTQEQGGSGYAAFASAPYNPAGKSGTAQAYEKNPNGGDPIAVNNSTFIAYAPADNPEVAMAVVVPSAFTPSSPNNITKELARESMDLYFDLKQKGEKEVDEQEQQQQVIDAEATNAEE</sequence>
<keyword evidence="7" id="KW-0812">Transmembrane</keyword>
<dbReference type="EMBL" id="LNQP01000075">
    <property type="protein sequence ID" value="KSU86602.1"/>
    <property type="molecule type" value="Genomic_DNA"/>
</dbReference>
<dbReference type="UniPathway" id="UPA00219"/>
<proteinExistence type="inferred from homology"/>
<dbReference type="PANTHER" id="PTHR30627:SF2">
    <property type="entry name" value="PEPTIDOGLYCAN D,D-TRANSPEPTIDASE MRDA"/>
    <property type="match status" value="1"/>
</dbReference>
<dbReference type="GO" id="GO:0008360">
    <property type="term" value="P:regulation of cell shape"/>
    <property type="evidence" value="ECO:0007669"/>
    <property type="project" value="UniProtKB-KW"/>
</dbReference>
<keyword evidence="8" id="KW-0133">Cell shape</keyword>
<dbReference type="GO" id="GO:0009002">
    <property type="term" value="F:serine-type D-Ala-D-Ala carboxypeptidase activity"/>
    <property type="evidence" value="ECO:0007669"/>
    <property type="project" value="UniProtKB-EC"/>
</dbReference>
<keyword evidence="11" id="KW-0472">Membrane</keyword>
<dbReference type="Gene3D" id="3.40.710.10">
    <property type="entry name" value="DD-peptidase/beta-lactamase superfamily"/>
    <property type="match status" value="1"/>
</dbReference>
<evidence type="ECO:0000256" key="7">
    <source>
        <dbReference type="ARBA" id="ARBA00022692"/>
    </source>
</evidence>
<evidence type="ECO:0000256" key="9">
    <source>
        <dbReference type="ARBA" id="ARBA00022984"/>
    </source>
</evidence>
<accession>A0A0V8JHZ9</accession>
<dbReference type="GO" id="GO:0009252">
    <property type="term" value="P:peptidoglycan biosynthetic process"/>
    <property type="evidence" value="ECO:0007669"/>
    <property type="project" value="UniProtKB-UniPathway"/>
</dbReference>
<dbReference type="RefSeq" id="WP_062687219.1">
    <property type="nucleotide sequence ID" value="NZ_KQ758690.1"/>
</dbReference>
<dbReference type="Pfam" id="PF03717">
    <property type="entry name" value="PBP_dimer"/>
    <property type="match status" value="1"/>
</dbReference>
<evidence type="ECO:0000256" key="10">
    <source>
        <dbReference type="ARBA" id="ARBA00022989"/>
    </source>
</evidence>
<gene>
    <name evidence="17" type="ORF">AS180_17675</name>
</gene>
<evidence type="ECO:0000256" key="5">
    <source>
        <dbReference type="ARBA" id="ARBA00012448"/>
    </source>
</evidence>
<organism evidence="17 18">
    <name type="scientific">Priestia veravalensis</name>
    <dbReference type="NCBI Taxonomy" id="1414648"/>
    <lineage>
        <taxon>Bacteria</taxon>
        <taxon>Bacillati</taxon>
        <taxon>Bacillota</taxon>
        <taxon>Bacilli</taxon>
        <taxon>Bacillales</taxon>
        <taxon>Bacillaceae</taxon>
        <taxon>Priestia</taxon>
    </lineage>
</organism>
<dbReference type="Proteomes" id="UP000053681">
    <property type="component" value="Unassembled WGS sequence"/>
</dbReference>
<comment type="similarity">
    <text evidence="4">Belongs to the transpeptidase family.</text>
</comment>
<dbReference type="InterPro" id="IPR050515">
    <property type="entry name" value="Beta-lactam/transpept"/>
</dbReference>
<dbReference type="EC" id="3.4.16.4" evidence="5"/>
<dbReference type="Pfam" id="PF00905">
    <property type="entry name" value="Transpeptidase"/>
    <property type="match status" value="1"/>
</dbReference>
<evidence type="ECO:0000256" key="6">
    <source>
        <dbReference type="ARBA" id="ARBA00022475"/>
    </source>
</evidence>
<evidence type="ECO:0000256" key="11">
    <source>
        <dbReference type="ARBA" id="ARBA00023136"/>
    </source>
</evidence>
<evidence type="ECO:0000259" key="16">
    <source>
        <dbReference type="Pfam" id="PF03717"/>
    </source>
</evidence>
<dbReference type="AlphaFoldDB" id="A0A0V8JHZ9"/>
<dbReference type="GO" id="GO:0005886">
    <property type="term" value="C:plasma membrane"/>
    <property type="evidence" value="ECO:0007669"/>
    <property type="project" value="UniProtKB-SubCell"/>
</dbReference>
<dbReference type="GO" id="GO:0071555">
    <property type="term" value="P:cell wall organization"/>
    <property type="evidence" value="ECO:0007669"/>
    <property type="project" value="UniProtKB-KW"/>
</dbReference>
<dbReference type="GO" id="GO:0008658">
    <property type="term" value="F:penicillin binding"/>
    <property type="evidence" value="ECO:0007669"/>
    <property type="project" value="InterPro"/>
</dbReference>
<dbReference type="InterPro" id="IPR005311">
    <property type="entry name" value="PBP_dimer"/>
</dbReference>
<dbReference type="PANTHER" id="PTHR30627">
    <property type="entry name" value="PEPTIDOGLYCAN D,D-TRANSPEPTIDASE"/>
    <property type="match status" value="1"/>
</dbReference>
<evidence type="ECO:0000259" key="15">
    <source>
        <dbReference type="Pfam" id="PF00905"/>
    </source>
</evidence>
<comment type="catalytic activity">
    <reaction evidence="13">
        <text>Preferential cleavage: (Ac)2-L-Lys-D-Ala-|-D-Ala. Also transpeptidation of peptidyl-alanyl moieties that are N-acyl substituents of D-alanine.</text>
        <dbReference type="EC" id="3.4.16.4"/>
    </reaction>
</comment>
<dbReference type="SUPFAM" id="SSF56601">
    <property type="entry name" value="beta-lactamase/transpeptidase-like"/>
    <property type="match status" value="1"/>
</dbReference>
<comment type="caution">
    <text evidence="17">The sequence shown here is derived from an EMBL/GenBank/DDBJ whole genome shotgun (WGS) entry which is preliminary data.</text>
</comment>
<feature type="domain" description="Penicillin-binding protein dimerisation" evidence="16">
    <location>
        <begin position="58"/>
        <end position="316"/>
    </location>
</feature>
<dbReference type="SUPFAM" id="SSF56519">
    <property type="entry name" value="Penicillin binding protein dimerisation domain"/>
    <property type="match status" value="1"/>
</dbReference>
<name>A0A0V8JHZ9_9BACI</name>
<feature type="domain" description="Penicillin-binding protein transpeptidase" evidence="15">
    <location>
        <begin position="363"/>
        <end position="692"/>
    </location>
</feature>
<evidence type="ECO:0000256" key="3">
    <source>
        <dbReference type="ARBA" id="ARBA00004752"/>
    </source>
</evidence>
<keyword evidence="9" id="KW-0573">Peptidoglycan synthesis</keyword>
<evidence type="ECO:0000313" key="18">
    <source>
        <dbReference type="Proteomes" id="UP000053681"/>
    </source>
</evidence>
<evidence type="ECO:0000256" key="1">
    <source>
        <dbReference type="ARBA" id="ARBA00004167"/>
    </source>
</evidence>
<keyword evidence="10" id="KW-1133">Transmembrane helix</keyword>
<dbReference type="Gene3D" id="3.90.1310.10">
    <property type="entry name" value="Penicillin-binding protein 2a (Domain 2)"/>
    <property type="match status" value="1"/>
</dbReference>
<evidence type="ECO:0000256" key="14">
    <source>
        <dbReference type="SAM" id="MobiDB-lite"/>
    </source>
</evidence>
<dbReference type="InterPro" id="IPR001460">
    <property type="entry name" value="PCN-bd_Tpept"/>
</dbReference>
<reference evidence="17 18" key="1">
    <citation type="submission" date="2015-11" db="EMBL/GenBank/DDBJ databases">
        <title>Bacillus caseinolyticus sp nov.</title>
        <authorList>
            <person name="Dastager S.G."/>
            <person name="Mawlankar R."/>
        </authorList>
    </citation>
    <scope>NUCLEOTIDE SEQUENCE [LARGE SCALE GENOMIC DNA]</scope>
    <source>
        <strain evidence="17 18">SGD-V-76</strain>
    </source>
</reference>
<comment type="subcellular location">
    <subcellularLocation>
        <location evidence="2">Cell membrane</location>
    </subcellularLocation>
    <subcellularLocation>
        <location evidence="1">Membrane</location>
        <topology evidence="1">Single-pass membrane protein</topology>
    </subcellularLocation>
</comment>
<keyword evidence="12" id="KW-0961">Cell wall biogenesis/degradation</keyword>